<dbReference type="AlphaFoldDB" id="A0A1S8N3K6"/>
<dbReference type="Proteomes" id="UP000191154">
    <property type="component" value="Unassembled WGS sequence"/>
</dbReference>
<protein>
    <submittedName>
        <fullName evidence="2">Uncharacterized protein</fullName>
    </submittedName>
</protein>
<comment type="caution">
    <text evidence="2">The sequence shown here is derived from an EMBL/GenBank/DDBJ whole genome shotgun (WGS) entry which is preliminary data.</text>
</comment>
<proteinExistence type="predicted"/>
<accession>A0A1S8N3K6</accession>
<organism evidence="2 3">
    <name type="scientific">Clostridium saccharobutylicum</name>
    <dbReference type="NCBI Taxonomy" id="169679"/>
    <lineage>
        <taxon>Bacteria</taxon>
        <taxon>Bacillati</taxon>
        <taxon>Bacillota</taxon>
        <taxon>Clostridia</taxon>
        <taxon>Eubacteriales</taxon>
        <taxon>Clostridiaceae</taxon>
        <taxon>Clostridium</taxon>
    </lineage>
</organism>
<sequence>MSKEKSNNNSNVRDDSKKAFVNPYLPKMRTNYHPSDDAVESGTGVDFPINMPNPAVDPIVVNNISNQEFDYTQDMLSPDNYDLEKDSKQE</sequence>
<reference evidence="2 3" key="1">
    <citation type="submission" date="2016-05" db="EMBL/GenBank/DDBJ databases">
        <title>Microbial solvent formation.</title>
        <authorList>
            <person name="Poehlein A."/>
            <person name="Montoya Solano J.D."/>
            <person name="Flitsch S."/>
            <person name="Krabben P."/>
            <person name="Duerre P."/>
            <person name="Daniel R."/>
        </authorList>
    </citation>
    <scope>NUCLEOTIDE SEQUENCE [LARGE SCALE GENOMIC DNA]</scope>
    <source>
        <strain evidence="2 3">L1-8</strain>
    </source>
</reference>
<evidence type="ECO:0000313" key="2">
    <source>
        <dbReference type="EMBL" id="OOM11000.1"/>
    </source>
</evidence>
<feature type="region of interest" description="Disordered" evidence="1">
    <location>
        <begin position="1"/>
        <end position="46"/>
    </location>
</feature>
<dbReference type="RefSeq" id="WP_077865733.1">
    <property type="nucleotide sequence ID" value="NZ_LZYZ01000005.1"/>
</dbReference>
<evidence type="ECO:0000256" key="1">
    <source>
        <dbReference type="SAM" id="MobiDB-lite"/>
    </source>
</evidence>
<dbReference type="STRING" id="169679.CSACC_44640"/>
<name>A0A1S8N3K6_CLOSA</name>
<gene>
    <name evidence="2" type="ORF">CLOSAC_25280</name>
</gene>
<dbReference type="EMBL" id="LZYZ01000005">
    <property type="protein sequence ID" value="OOM11000.1"/>
    <property type="molecule type" value="Genomic_DNA"/>
</dbReference>
<feature type="compositionally biased region" description="Basic and acidic residues" evidence="1">
    <location>
        <begin position="1"/>
        <end position="18"/>
    </location>
</feature>
<evidence type="ECO:0000313" key="3">
    <source>
        <dbReference type="Proteomes" id="UP000191154"/>
    </source>
</evidence>